<evidence type="ECO:0000256" key="5">
    <source>
        <dbReference type="ARBA" id="ARBA00022692"/>
    </source>
</evidence>
<feature type="transmembrane region" description="Helical" evidence="8">
    <location>
        <begin position="510"/>
        <end position="532"/>
    </location>
</feature>
<comment type="catalytic activity">
    <reaction evidence="1">
        <text>D-glucose(out) = D-glucose(in)</text>
        <dbReference type="Rhea" id="RHEA:60376"/>
        <dbReference type="ChEBI" id="CHEBI:4167"/>
    </reaction>
</comment>
<dbReference type="PROSITE" id="PS00216">
    <property type="entry name" value="SUGAR_TRANSPORT_1"/>
    <property type="match status" value="1"/>
</dbReference>
<reference evidence="10 11" key="1">
    <citation type="submission" date="2024-04" db="EMBL/GenBank/DDBJ databases">
        <authorList>
            <person name="Rising A."/>
            <person name="Reimegard J."/>
            <person name="Sonavane S."/>
            <person name="Akerstrom W."/>
            <person name="Nylinder S."/>
            <person name="Hedman E."/>
            <person name="Kallberg Y."/>
        </authorList>
    </citation>
    <scope>NUCLEOTIDE SEQUENCE [LARGE SCALE GENOMIC DNA]</scope>
</reference>
<dbReference type="InterPro" id="IPR050820">
    <property type="entry name" value="MFS_Sugar_Transporter"/>
</dbReference>
<evidence type="ECO:0000313" key="11">
    <source>
        <dbReference type="Proteomes" id="UP001497382"/>
    </source>
</evidence>
<keyword evidence="6 8" id="KW-1133">Transmembrane helix</keyword>
<protein>
    <recommendedName>
        <fullName evidence="9">Major facilitator superfamily (MFS) profile domain-containing protein</fullName>
    </recommendedName>
</protein>
<dbReference type="InterPro" id="IPR020846">
    <property type="entry name" value="MFS_dom"/>
</dbReference>
<evidence type="ECO:0000259" key="9">
    <source>
        <dbReference type="PROSITE" id="PS50850"/>
    </source>
</evidence>
<feature type="transmembrane region" description="Helical" evidence="8">
    <location>
        <begin position="26"/>
        <end position="48"/>
    </location>
</feature>
<evidence type="ECO:0000256" key="3">
    <source>
        <dbReference type="ARBA" id="ARBA00007004"/>
    </source>
</evidence>
<gene>
    <name evidence="10" type="ORF">LARSCL_LOCUS12179</name>
</gene>
<accession>A0AAV2AHC0</accession>
<evidence type="ECO:0000256" key="1">
    <source>
        <dbReference type="ARBA" id="ARBA00000618"/>
    </source>
</evidence>
<dbReference type="GO" id="GO:0016020">
    <property type="term" value="C:membrane"/>
    <property type="evidence" value="ECO:0007669"/>
    <property type="project" value="UniProtKB-SubCell"/>
</dbReference>
<dbReference type="Pfam" id="PF00083">
    <property type="entry name" value="Sugar_tr"/>
    <property type="match status" value="2"/>
</dbReference>
<comment type="caution">
    <text evidence="10">The sequence shown here is derived from an EMBL/GenBank/DDBJ whole genome shotgun (WGS) entry which is preliminary data.</text>
</comment>
<evidence type="ECO:0000256" key="7">
    <source>
        <dbReference type="ARBA" id="ARBA00023136"/>
    </source>
</evidence>
<name>A0AAV2AHC0_9ARAC</name>
<feature type="transmembrane region" description="Helical" evidence="8">
    <location>
        <begin position="576"/>
        <end position="594"/>
    </location>
</feature>
<dbReference type="PROSITE" id="PS50850">
    <property type="entry name" value="MFS"/>
    <property type="match status" value="1"/>
</dbReference>
<dbReference type="EMBL" id="CAXIEN010000157">
    <property type="protein sequence ID" value="CAL1282644.1"/>
    <property type="molecule type" value="Genomic_DNA"/>
</dbReference>
<feature type="transmembrane region" description="Helical" evidence="8">
    <location>
        <begin position="95"/>
        <end position="119"/>
    </location>
</feature>
<feature type="transmembrane region" description="Helical" evidence="8">
    <location>
        <begin position="183"/>
        <end position="204"/>
    </location>
</feature>
<comment type="similarity">
    <text evidence="3">Belongs to the major facilitator superfamily. Sugar transporter (TC 2.A.1.1) family. Glucose transporter subfamily.</text>
</comment>
<comment type="subcellular location">
    <subcellularLocation>
        <location evidence="2">Membrane</location>
        <topology evidence="2">Multi-pass membrane protein</topology>
    </subcellularLocation>
</comment>
<sequence length="666" mass="73542">MAVFPHLAKAQVEIDIYEKKKCQPMYVTFAAIVASVGGVLFGYDIGITSGALLQLKEDFHLTSFEQEMVVSSVLIGAFFASFVGGNIVDSWGRKVGISVSCVLFIIGAIILFFSVNIVMLTVGRFVVGTAVSLSVTAECTYISEISPPSRRGMMVSLNEVGITAGFLLAYLINYIFITIDNGWRYMFGAAAILAIIQACGVAFMPYSHHYLLLKGEKEKARKVLRLLRDTDDVDKEIEGIISSIKEQKNRRYVDLFSTSCNMRSRMLLGMTLVFLQQFSGNANVLYYAPTVFQHFGYNSDRLATLVTIGLGIVKVLSTIVTLSIVDKVGRRTLLLTGCLLMATSIMVLGTVGTIEDKSEKAIVIHNTIIIEKFDQVNNINTTLTTPSKQFTEGVVSKTTHSNFQNKVDLMTSTERTTFSEAIKSMPQLQLGTQTSNVGKREIPLRSSFMNESGKSDYDRNLNTTDRFLFLQGANNSNPTNSIEIDLTNNTTNFEPHDNEDLSLTKKITSVVSLMIFVCAYSISYGPVTWLVLSEIFPGSLRGRAISVATCINWGSNIIVSVTFLDILDAVGIGPTFVAYGFISYGAAIFIFLCVPETKNKSLEEIDALLSKGLIQEKERLCAFPASHQKYTVERASFTVNLKPTQVSQEQQNYKHLNEITNSYSQS</sequence>
<dbReference type="GO" id="GO:1904659">
    <property type="term" value="P:D-glucose transmembrane transport"/>
    <property type="evidence" value="ECO:0007669"/>
    <property type="project" value="TreeGrafter"/>
</dbReference>
<feature type="transmembrane region" description="Helical" evidence="8">
    <location>
        <begin position="544"/>
        <end position="564"/>
    </location>
</feature>
<evidence type="ECO:0000256" key="2">
    <source>
        <dbReference type="ARBA" id="ARBA00004141"/>
    </source>
</evidence>
<dbReference type="InterPro" id="IPR005829">
    <property type="entry name" value="Sugar_transporter_CS"/>
</dbReference>
<organism evidence="10 11">
    <name type="scientific">Larinioides sclopetarius</name>
    <dbReference type="NCBI Taxonomy" id="280406"/>
    <lineage>
        <taxon>Eukaryota</taxon>
        <taxon>Metazoa</taxon>
        <taxon>Ecdysozoa</taxon>
        <taxon>Arthropoda</taxon>
        <taxon>Chelicerata</taxon>
        <taxon>Arachnida</taxon>
        <taxon>Araneae</taxon>
        <taxon>Araneomorphae</taxon>
        <taxon>Entelegynae</taxon>
        <taxon>Araneoidea</taxon>
        <taxon>Araneidae</taxon>
        <taxon>Larinioides</taxon>
    </lineage>
</organism>
<dbReference type="SUPFAM" id="SSF103473">
    <property type="entry name" value="MFS general substrate transporter"/>
    <property type="match status" value="1"/>
</dbReference>
<dbReference type="NCBIfam" id="TIGR00879">
    <property type="entry name" value="SP"/>
    <property type="match status" value="1"/>
</dbReference>
<dbReference type="PANTHER" id="PTHR48023:SF4">
    <property type="entry name" value="D-XYLOSE-PROTON SYMPORTER-LIKE 2"/>
    <property type="match status" value="1"/>
</dbReference>
<dbReference type="InterPro" id="IPR003663">
    <property type="entry name" value="Sugar/inositol_transpt"/>
</dbReference>
<feature type="transmembrane region" description="Helical" evidence="8">
    <location>
        <begin position="301"/>
        <end position="325"/>
    </location>
</feature>
<dbReference type="AlphaFoldDB" id="A0AAV2AHC0"/>
<dbReference type="PRINTS" id="PR00171">
    <property type="entry name" value="SUGRTRNSPORT"/>
</dbReference>
<feature type="transmembrane region" description="Helical" evidence="8">
    <location>
        <begin position="155"/>
        <end position="177"/>
    </location>
</feature>
<dbReference type="PANTHER" id="PTHR48023">
    <property type="entry name" value="D-XYLOSE-PROTON SYMPORTER-LIKE 2"/>
    <property type="match status" value="1"/>
</dbReference>
<dbReference type="InterPro" id="IPR005828">
    <property type="entry name" value="MFS_sugar_transport-like"/>
</dbReference>
<feature type="transmembrane region" description="Helical" evidence="8">
    <location>
        <begin position="267"/>
        <end position="289"/>
    </location>
</feature>
<feature type="domain" description="Major facilitator superfamily (MFS) profile" evidence="9">
    <location>
        <begin position="30"/>
        <end position="598"/>
    </location>
</feature>
<feature type="transmembrane region" description="Helical" evidence="8">
    <location>
        <begin position="68"/>
        <end position="88"/>
    </location>
</feature>
<dbReference type="InterPro" id="IPR036259">
    <property type="entry name" value="MFS_trans_sf"/>
</dbReference>
<evidence type="ECO:0000256" key="6">
    <source>
        <dbReference type="ARBA" id="ARBA00022989"/>
    </source>
</evidence>
<dbReference type="Gene3D" id="1.20.1250.20">
    <property type="entry name" value="MFS general substrate transporter like domains"/>
    <property type="match status" value="2"/>
</dbReference>
<keyword evidence="4" id="KW-0813">Transport</keyword>
<dbReference type="GO" id="GO:0022857">
    <property type="term" value="F:transmembrane transporter activity"/>
    <property type="evidence" value="ECO:0007669"/>
    <property type="project" value="InterPro"/>
</dbReference>
<keyword evidence="7 8" id="KW-0472">Membrane</keyword>
<feature type="transmembrane region" description="Helical" evidence="8">
    <location>
        <begin position="332"/>
        <end position="354"/>
    </location>
</feature>
<keyword evidence="5 8" id="KW-0812">Transmembrane</keyword>
<feature type="transmembrane region" description="Helical" evidence="8">
    <location>
        <begin position="125"/>
        <end position="143"/>
    </location>
</feature>
<evidence type="ECO:0000256" key="4">
    <source>
        <dbReference type="ARBA" id="ARBA00022448"/>
    </source>
</evidence>
<evidence type="ECO:0000256" key="8">
    <source>
        <dbReference type="SAM" id="Phobius"/>
    </source>
</evidence>
<evidence type="ECO:0000313" key="10">
    <source>
        <dbReference type="EMBL" id="CAL1282644.1"/>
    </source>
</evidence>
<proteinExistence type="inferred from homology"/>
<dbReference type="Proteomes" id="UP001497382">
    <property type="component" value="Unassembled WGS sequence"/>
</dbReference>
<keyword evidence="11" id="KW-1185">Reference proteome</keyword>